<proteinExistence type="predicted"/>
<evidence type="ECO:0000313" key="2">
    <source>
        <dbReference type="EMBL" id="ABQ67781.1"/>
    </source>
</evidence>
<dbReference type="Proteomes" id="UP000001989">
    <property type="component" value="Chromosome"/>
</dbReference>
<reference evidence="2 3" key="1">
    <citation type="journal article" date="2010" name="J. Bacteriol.">
        <title>Genome sequence of the dioxin-mineralizing bacterium Sphingomonas wittichii RW1.</title>
        <authorList>
            <person name="Miller T.R."/>
            <person name="Delcher A.L."/>
            <person name="Salzberg S.L."/>
            <person name="Saunders E."/>
            <person name="Detter J.C."/>
            <person name="Halden R.U."/>
        </authorList>
    </citation>
    <scope>NUCLEOTIDE SEQUENCE [LARGE SCALE GENOMIC DNA]</scope>
    <source>
        <strain evidence="3">DSM 6014 / CCUG 31198 / JCM 15750 / NBRC 105917 / EY 4224 / RW1</strain>
    </source>
</reference>
<dbReference type="AlphaFoldDB" id="A0A9J9HA32"/>
<evidence type="ECO:0000256" key="1">
    <source>
        <dbReference type="SAM" id="MobiDB-lite"/>
    </source>
</evidence>
<organism evidence="2 3">
    <name type="scientific">Rhizorhabdus wittichii (strain DSM 6014 / CCUG 31198 / JCM 15750 / NBRC 105917 / EY 4224 / RW1)</name>
    <name type="common">Sphingomonas wittichii</name>
    <dbReference type="NCBI Taxonomy" id="392499"/>
    <lineage>
        <taxon>Bacteria</taxon>
        <taxon>Pseudomonadati</taxon>
        <taxon>Pseudomonadota</taxon>
        <taxon>Alphaproteobacteria</taxon>
        <taxon>Sphingomonadales</taxon>
        <taxon>Sphingomonadaceae</taxon>
        <taxon>Rhizorhabdus</taxon>
    </lineage>
</organism>
<sequence length="83" mass="9351">METSGEAWNRSLPMGAERLLKKLDIRLLLERQSVSQPPREDGHRQQQPAFPLAHRRPAYLDDAARIGDVAEAIEALVGQGHRQ</sequence>
<name>A0A9J9HA32_RHIWR</name>
<dbReference type="KEGG" id="swi:Swit_1417"/>
<protein>
    <submittedName>
        <fullName evidence="2">Uncharacterized protein</fullName>
    </submittedName>
</protein>
<dbReference type="EMBL" id="CP000699">
    <property type="protein sequence ID" value="ABQ67781.1"/>
    <property type="molecule type" value="Genomic_DNA"/>
</dbReference>
<accession>A0A9J9HA32</accession>
<keyword evidence="3" id="KW-1185">Reference proteome</keyword>
<evidence type="ECO:0000313" key="3">
    <source>
        <dbReference type="Proteomes" id="UP000001989"/>
    </source>
</evidence>
<feature type="region of interest" description="Disordered" evidence="1">
    <location>
        <begin position="32"/>
        <end position="54"/>
    </location>
</feature>
<gene>
    <name evidence="2" type="ordered locus">Swit_1417</name>
</gene>